<name>A0ABX7R6L1_9GAMM</name>
<evidence type="ECO:0000256" key="2">
    <source>
        <dbReference type="ARBA" id="ARBA00022679"/>
    </source>
</evidence>
<keyword evidence="3 5" id="KW-0949">S-adenosyl-L-methionine</keyword>
<dbReference type="InterPro" id="IPR029063">
    <property type="entry name" value="SAM-dependent_MTases_sf"/>
</dbReference>
<evidence type="ECO:0000259" key="6">
    <source>
        <dbReference type="PROSITE" id="PS51686"/>
    </source>
</evidence>
<evidence type="ECO:0000256" key="1">
    <source>
        <dbReference type="ARBA" id="ARBA00022603"/>
    </source>
</evidence>
<dbReference type="InterPro" id="IPR023267">
    <property type="entry name" value="RCMT"/>
</dbReference>
<sequence>MLSAQVSPAEVAVKRAGSHSHTIKQLFNDIMESGQSADRVLAAYFKLNRKHGSKDRKLIRETLFALFRWWGWARKLPLEGDALWHGQLALCAALEQHPWEDIRAAWAMEAGWQQLALPGFDTPSATALQLSQLLAPVQFHASDLVPDWFWPLLPPQDQAEREALLASLCKRPPIWARAQNMDRDQAVSQLRALGIDASAAPYFSDALSLGSKSINLNEIVLYTSGKLEVQDLSSQVIGQVSDPKPGESWWDACAGAGGKSLQLSSLMANRATSANAGQIVASDIRPQALEELGKRARRAGFANISVARWRSDALPVDAGSFDGVLVDAPCSCTGTWRRNPDMRWLDSATAVTDKPELQLDILHRASAAVRKGGVLVYATCSLAEAENRAVAEAFLAAHPEFVPEEFTHPFSGERCTMATVWPQQANSDGMFVARFRRLD</sequence>
<dbReference type="PANTHER" id="PTHR22807">
    <property type="entry name" value="NOP2 YEAST -RELATED NOL1/NOP2/FMU SUN DOMAIN-CONTAINING"/>
    <property type="match status" value="1"/>
</dbReference>
<dbReference type="InterPro" id="IPR001678">
    <property type="entry name" value="MeTrfase_RsmB-F_NOP2_dom"/>
</dbReference>
<comment type="caution">
    <text evidence="5">Lacks conserved residue(s) required for the propagation of feature annotation.</text>
</comment>
<evidence type="ECO:0000256" key="3">
    <source>
        <dbReference type="ARBA" id="ARBA00022691"/>
    </source>
</evidence>
<gene>
    <name evidence="7" type="ORF">JYB85_12775</name>
</gene>
<dbReference type="InterPro" id="IPR049560">
    <property type="entry name" value="MeTrfase_RsmB-F_NOP2_cat"/>
</dbReference>
<evidence type="ECO:0000256" key="5">
    <source>
        <dbReference type="PROSITE-ProRule" id="PRU01023"/>
    </source>
</evidence>
<proteinExistence type="inferred from homology"/>
<keyword evidence="4 5" id="KW-0694">RNA-binding</keyword>
<dbReference type="CDD" id="cd02440">
    <property type="entry name" value="AdoMet_MTases"/>
    <property type="match status" value="1"/>
</dbReference>
<dbReference type="SUPFAM" id="SSF53335">
    <property type="entry name" value="S-adenosyl-L-methionine-dependent methyltransferases"/>
    <property type="match status" value="1"/>
</dbReference>
<dbReference type="GO" id="GO:0032259">
    <property type="term" value="P:methylation"/>
    <property type="evidence" value="ECO:0007669"/>
    <property type="project" value="UniProtKB-KW"/>
</dbReference>
<evidence type="ECO:0000313" key="7">
    <source>
        <dbReference type="EMBL" id="QSX39109.1"/>
    </source>
</evidence>
<dbReference type="Proteomes" id="UP000663207">
    <property type="component" value="Chromosome"/>
</dbReference>
<keyword evidence="2 5" id="KW-0808">Transferase</keyword>
<evidence type="ECO:0000313" key="8">
    <source>
        <dbReference type="Proteomes" id="UP000663207"/>
    </source>
</evidence>
<protein>
    <submittedName>
        <fullName evidence="7">RsmB/NOP family class I SAM-dependent RNA methyltransferase</fullName>
    </submittedName>
</protein>
<feature type="binding site" evidence="5">
    <location>
        <position position="327"/>
    </location>
    <ligand>
        <name>S-adenosyl-L-methionine</name>
        <dbReference type="ChEBI" id="CHEBI:59789"/>
    </ligand>
</feature>
<dbReference type="PANTHER" id="PTHR22807:SF61">
    <property type="entry name" value="NOL1_NOP2_SUN FAMILY PROTEIN _ ANTITERMINATION NUSB DOMAIN-CONTAINING PROTEIN"/>
    <property type="match status" value="1"/>
</dbReference>
<evidence type="ECO:0000256" key="4">
    <source>
        <dbReference type="ARBA" id="ARBA00022884"/>
    </source>
</evidence>
<keyword evidence="8" id="KW-1185">Reference proteome</keyword>
<reference evidence="7 8" key="1">
    <citation type="submission" date="2021-03" db="EMBL/GenBank/DDBJ databases">
        <title>Novel species identification of genus Shewanella.</title>
        <authorList>
            <person name="Liu G."/>
            <person name="Zhang Q."/>
        </authorList>
    </citation>
    <scope>NUCLEOTIDE SEQUENCE [LARGE SCALE GENOMIC DNA]</scope>
    <source>
        <strain evidence="7 8">FJAT-52962</strain>
    </source>
</reference>
<dbReference type="GO" id="GO:0008168">
    <property type="term" value="F:methyltransferase activity"/>
    <property type="evidence" value="ECO:0007669"/>
    <property type="project" value="UniProtKB-KW"/>
</dbReference>
<comment type="similarity">
    <text evidence="5">Belongs to the class I-like SAM-binding methyltransferase superfamily. RsmB/NOP family.</text>
</comment>
<feature type="domain" description="SAM-dependent MTase RsmB/NOP-type" evidence="6">
    <location>
        <begin position="162"/>
        <end position="438"/>
    </location>
</feature>
<feature type="active site" description="Nucleophile" evidence="5">
    <location>
        <position position="380"/>
    </location>
</feature>
<accession>A0ABX7R6L1</accession>
<dbReference type="PRINTS" id="PR02008">
    <property type="entry name" value="RCMTFAMILY"/>
</dbReference>
<organism evidence="7 8">
    <name type="scientific">Shewanella sedimentimangrovi</name>
    <dbReference type="NCBI Taxonomy" id="2814293"/>
    <lineage>
        <taxon>Bacteria</taxon>
        <taxon>Pseudomonadati</taxon>
        <taxon>Pseudomonadota</taxon>
        <taxon>Gammaproteobacteria</taxon>
        <taxon>Alteromonadales</taxon>
        <taxon>Shewanellaceae</taxon>
        <taxon>Shewanella</taxon>
    </lineage>
</organism>
<keyword evidence="1 5" id="KW-0489">Methyltransferase</keyword>
<dbReference type="Pfam" id="PF01189">
    <property type="entry name" value="Methyltr_RsmB-F"/>
    <property type="match status" value="1"/>
</dbReference>
<dbReference type="Gene3D" id="3.40.50.150">
    <property type="entry name" value="Vaccinia Virus protein VP39"/>
    <property type="match status" value="1"/>
</dbReference>
<dbReference type="EMBL" id="CP071502">
    <property type="protein sequence ID" value="QSX39109.1"/>
    <property type="molecule type" value="Genomic_DNA"/>
</dbReference>
<dbReference type="PROSITE" id="PS51686">
    <property type="entry name" value="SAM_MT_RSMB_NOP"/>
    <property type="match status" value="1"/>
</dbReference>
<feature type="binding site" evidence="5">
    <location>
        <position position="283"/>
    </location>
    <ligand>
        <name>S-adenosyl-L-methionine</name>
        <dbReference type="ChEBI" id="CHEBI:59789"/>
    </ligand>
</feature>